<dbReference type="EMBL" id="KJ019143">
    <property type="protein sequence ID" value="AIX41502.1"/>
    <property type="molecule type" value="Genomic_DNA"/>
</dbReference>
<evidence type="ECO:0000313" key="6">
    <source>
        <dbReference type="Proteomes" id="UP000185312"/>
    </source>
</evidence>
<evidence type="ECO:0000313" key="5">
    <source>
        <dbReference type="Proteomes" id="UP000185300"/>
    </source>
</evidence>
<evidence type="ECO:0000313" key="1">
    <source>
        <dbReference type="EMBL" id="AIX18441.1"/>
    </source>
</evidence>
<dbReference type="Proteomes" id="UP000185313">
    <property type="component" value="Segment"/>
</dbReference>
<dbReference type="InterPro" id="IPR021289">
    <property type="entry name" value="UvsY"/>
</dbReference>
<dbReference type="EMBL" id="KJ019097">
    <property type="protein sequence ID" value="AIX30622.1"/>
    <property type="molecule type" value="Genomic_DNA"/>
</dbReference>
<evidence type="ECO:0000313" key="2">
    <source>
        <dbReference type="EMBL" id="AIX30622.1"/>
    </source>
</evidence>
<gene>
    <name evidence="4" type="ORF">Syn7803C12_140</name>
    <name evidence="1" type="ORF">Syn7803C6_142</name>
    <name evidence="2" type="ORF">Syn7803US37_145</name>
    <name evidence="3" type="ORF">Syn7803US39_142</name>
</gene>
<evidence type="ECO:0000313" key="7">
    <source>
        <dbReference type="Proteomes" id="UP000185317"/>
    </source>
</evidence>
<accession>A0A0E3EYS6</accession>
<evidence type="ECO:0000313" key="3">
    <source>
        <dbReference type="EMBL" id="AIX30913.1"/>
    </source>
</evidence>
<dbReference type="Pfam" id="PF11056">
    <property type="entry name" value="UvsY"/>
    <property type="match status" value="1"/>
</dbReference>
<dbReference type="EMBL" id="KJ019045">
    <property type="protein sequence ID" value="AIX18441.1"/>
    <property type="molecule type" value="Genomic_DNA"/>
</dbReference>
<protein>
    <submittedName>
        <fullName evidence="1">UvsY</fullName>
    </submittedName>
</protein>
<organism evidence="1 7">
    <name type="scientific">Synechococcus phage ACG-2014f</name>
    <dbReference type="NCBI Taxonomy" id="1493511"/>
    <lineage>
        <taxon>Viruses</taxon>
        <taxon>Duplodnaviria</taxon>
        <taxon>Heunggongvirae</taxon>
        <taxon>Uroviricota</taxon>
        <taxon>Caudoviricetes</taxon>
        <taxon>Pantevenvirales</taxon>
        <taxon>Kyanoviridae</taxon>
        <taxon>Atlauavirus</taxon>
        <taxon>Atlauavirus tusconc8</taxon>
    </lineage>
</organism>
<dbReference type="Proteomes" id="UP000185300">
    <property type="component" value="Segment"/>
</dbReference>
<dbReference type="EMBL" id="KJ019098">
    <property type="protein sequence ID" value="AIX30913.1"/>
    <property type="molecule type" value="Genomic_DNA"/>
</dbReference>
<name>A0A0E3EYS6_9CAUD</name>
<dbReference type="Proteomes" id="UP000185312">
    <property type="component" value="Segment"/>
</dbReference>
<evidence type="ECO:0000313" key="4">
    <source>
        <dbReference type="EMBL" id="AIX41502.1"/>
    </source>
</evidence>
<proteinExistence type="predicted"/>
<dbReference type="Proteomes" id="UP000185317">
    <property type="component" value="Segment"/>
</dbReference>
<reference evidence="5 6" key="1">
    <citation type="submission" date="2013-12" db="EMBL/GenBank/DDBJ databases">
        <title>Ecological redundancy of diverse viral populations within a natural community.</title>
        <authorList>
            <person name="Gregory A.C."/>
            <person name="LaButti K."/>
            <person name="Copeland A."/>
            <person name="Woyke T."/>
            <person name="Sullivan M.B."/>
        </authorList>
    </citation>
    <scope>NUCLEOTIDE SEQUENCE [LARGE SCALE GENOMIC DNA]</scope>
    <source>
        <strain evidence="4">Syn7803C12</strain>
        <strain evidence="1">Syn7803C6</strain>
        <strain evidence="2">Syn7803US37</strain>
        <strain evidence="3">Syn7803US39</strain>
    </source>
</reference>
<sequence>MNLDELQSMWERDSKMDMDNLHDESLKIPQLHQKYFTLYTTTKLLKKKAEDTISKVRLERHNYYSGKASAEVYVEEPFPYKVRDKESMNLHLNADEKLTKVKLKIQYYEMMLEYLEDVLRMIHARGYQIKNSIDFLRFQSGQGF</sequence>